<feature type="domain" description="Enoyl reductase (ER)" evidence="2">
    <location>
        <begin position="11"/>
        <end position="323"/>
    </location>
</feature>
<dbReference type="CDD" id="cd08268">
    <property type="entry name" value="MDR2"/>
    <property type="match status" value="1"/>
</dbReference>
<dbReference type="Gene3D" id="3.40.50.720">
    <property type="entry name" value="NAD(P)-binding Rossmann-like Domain"/>
    <property type="match status" value="1"/>
</dbReference>
<dbReference type="InterPro" id="IPR011032">
    <property type="entry name" value="GroES-like_sf"/>
</dbReference>
<comment type="caution">
    <text evidence="3">The sequence shown here is derived from an EMBL/GenBank/DDBJ whole genome shotgun (WGS) entry which is preliminary data.</text>
</comment>
<dbReference type="RefSeq" id="WP_230792524.1">
    <property type="nucleotide sequence ID" value="NZ_JAJNCO010000024.1"/>
</dbReference>
<organism evidence="3 4">
    <name type="scientific">Rhodococcus rhodochrous</name>
    <dbReference type="NCBI Taxonomy" id="1829"/>
    <lineage>
        <taxon>Bacteria</taxon>
        <taxon>Bacillati</taxon>
        <taxon>Actinomycetota</taxon>
        <taxon>Actinomycetes</taxon>
        <taxon>Mycobacteriales</taxon>
        <taxon>Nocardiaceae</taxon>
        <taxon>Rhodococcus</taxon>
    </lineage>
</organism>
<protein>
    <submittedName>
        <fullName evidence="3">Zinc-dependent alcohol dehydrogenase family protein</fullName>
    </submittedName>
</protein>
<evidence type="ECO:0000259" key="2">
    <source>
        <dbReference type="SMART" id="SM00829"/>
    </source>
</evidence>
<reference evidence="3" key="1">
    <citation type="submission" date="2021-11" db="EMBL/GenBank/DDBJ databases">
        <title>Development of a sustainable strategy for remediation of hydrocarbon-contaminated territories based on the waste exchange concept.</title>
        <authorList>
            <person name="Elkin A."/>
        </authorList>
    </citation>
    <scope>NUCLEOTIDE SEQUENCE</scope>
    <source>
        <strain evidence="3">IEGM 757</strain>
    </source>
</reference>
<dbReference type="SUPFAM" id="SSF50129">
    <property type="entry name" value="GroES-like"/>
    <property type="match status" value="1"/>
</dbReference>
<dbReference type="SUPFAM" id="SSF51735">
    <property type="entry name" value="NAD(P)-binding Rossmann-fold domains"/>
    <property type="match status" value="1"/>
</dbReference>
<dbReference type="PANTHER" id="PTHR44154:SF1">
    <property type="entry name" value="QUINONE OXIDOREDUCTASE"/>
    <property type="match status" value="1"/>
</dbReference>
<dbReference type="Pfam" id="PF08240">
    <property type="entry name" value="ADH_N"/>
    <property type="match status" value="1"/>
</dbReference>
<evidence type="ECO:0000313" key="3">
    <source>
        <dbReference type="EMBL" id="MCD2114572.1"/>
    </source>
</evidence>
<name>A0AAW4XQ53_RHORH</name>
<dbReference type="EMBL" id="JAJNCO010000024">
    <property type="protein sequence ID" value="MCD2114572.1"/>
    <property type="molecule type" value="Genomic_DNA"/>
</dbReference>
<dbReference type="PANTHER" id="PTHR44154">
    <property type="entry name" value="QUINONE OXIDOREDUCTASE"/>
    <property type="match status" value="1"/>
</dbReference>
<dbReference type="InterPro" id="IPR013154">
    <property type="entry name" value="ADH-like_N"/>
</dbReference>
<gene>
    <name evidence="3" type="ORF">LQ384_26055</name>
</gene>
<dbReference type="InterPro" id="IPR051603">
    <property type="entry name" value="Zinc-ADH_QOR/CCCR"/>
</dbReference>
<keyword evidence="1" id="KW-0521">NADP</keyword>
<sequence length="326" mass="34135">MPRVIVFDEFGGPDVMHIVDEPIPTPASGEVRVRIEAFAVNPLDLMMRSGASPAPVPLPHARLGIEATGIVDAVGPEVTGLSTGTPVILTAVADPVAQGAYAEYTTVPASQVIPRPTELNVVEAAAIWVAFSTAYGALVETAAMQRGDRVLINAATGAVGRAAIQVAREVGAVPIALTRNSANEDELFNIGAAAVIATDRDNLIETVGHHSDGVGVDIILDLVTGPGQRQLSEVARTGATLLAAGFLDSRPAPAPARTVKFHRYKGFVHTLDPEVVGRMATFLSAGLRRGALRPTVDTVLTLDQIADAHRRIEAGTHRGKIVLTVE</sequence>
<dbReference type="GO" id="GO:0016491">
    <property type="term" value="F:oxidoreductase activity"/>
    <property type="evidence" value="ECO:0007669"/>
    <property type="project" value="InterPro"/>
</dbReference>
<evidence type="ECO:0000313" key="4">
    <source>
        <dbReference type="Proteomes" id="UP001198630"/>
    </source>
</evidence>
<dbReference type="Proteomes" id="UP001198630">
    <property type="component" value="Unassembled WGS sequence"/>
</dbReference>
<proteinExistence type="predicted"/>
<accession>A0AAW4XQ53</accession>
<dbReference type="Gene3D" id="3.90.180.10">
    <property type="entry name" value="Medium-chain alcohol dehydrogenases, catalytic domain"/>
    <property type="match status" value="1"/>
</dbReference>
<dbReference type="InterPro" id="IPR020843">
    <property type="entry name" value="ER"/>
</dbReference>
<dbReference type="InterPro" id="IPR036291">
    <property type="entry name" value="NAD(P)-bd_dom_sf"/>
</dbReference>
<dbReference type="AlphaFoldDB" id="A0AAW4XQ53"/>
<dbReference type="SMART" id="SM00829">
    <property type="entry name" value="PKS_ER"/>
    <property type="match status" value="1"/>
</dbReference>
<dbReference type="Pfam" id="PF13602">
    <property type="entry name" value="ADH_zinc_N_2"/>
    <property type="match status" value="1"/>
</dbReference>
<evidence type="ECO:0000256" key="1">
    <source>
        <dbReference type="ARBA" id="ARBA00022857"/>
    </source>
</evidence>